<protein>
    <submittedName>
        <fullName evidence="2">ATPase involved in chromosome partitioning</fullName>
    </submittedName>
</protein>
<reference evidence="3" key="1">
    <citation type="submission" date="2012-02" db="EMBL/GenBank/DDBJ databases">
        <title>Complete sequence of plasmid of Methanomethylovorans hollandica DSM 15978.</title>
        <authorList>
            <person name="Lucas S."/>
            <person name="Copeland A."/>
            <person name="Lapidus A."/>
            <person name="Glavina del Rio T."/>
            <person name="Dalin E."/>
            <person name="Tice H."/>
            <person name="Bruce D."/>
            <person name="Goodwin L."/>
            <person name="Pitluck S."/>
            <person name="Peters L."/>
            <person name="Mikhailova N."/>
            <person name="Held B."/>
            <person name="Kyrpides N."/>
            <person name="Mavromatis K."/>
            <person name="Ivanova N."/>
            <person name="Brettin T."/>
            <person name="Detter J.C."/>
            <person name="Han C."/>
            <person name="Larimer F."/>
            <person name="Land M."/>
            <person name="Hauser L."/>
            <person name="Markowitz V."/>
            <person name="Cheng J.-F."/>
            <person name="Hugenholtz P."/>
            <person name="Woyke T."/>
            <person name="Wu D."/>
            <person name="Spring S."/>
            <person name="Schroeder M."/>
            <person name="Brambilla E."/>
            <person name="Klenk H.-P."/>
            <person name="Eisen J.A."/>
        </authorList>
    </citation>
    <scope>NUCLEOTIDE SEQUENCE [LARGE SCALE GENOMIC DNA]</scope>
    <source>
        <strain evidence="3">DSM 15978 / NBRC 107637 / DMS1</strain>
        <plasmid evidence="3">Plasmid pMETHO01</plasmid>
    </source>
</reference>
<dbReference type="AlphaFoldDB" id="L0KZI6"/>
<dbReference type="EMBL" id="CP003363">
    <property type="protein sequence ID" value="AGB50827.1"/>
    <property type="molecule type" value="Genomic_DNA"/>
</dbReference>
<dbReference type="RefSeq" id="WP_015313959.1">
    <property type="nucleotide sequence ID" value="NC_019972.1"/>
</dbReference>
<dbReference type="InterPro" id="IPR027417">
    <property type="entry name" value="P-loop_NTPase"/>
</dbReference>
<dbReference type="GeneID" id="14401659"/>
<dbReference type="Gene3D" id="3.40.50.300">
    <property type="entry name" value="P-loop containing nucleotide triphosphate hydrolases"/>
    <property type="match status" value="1"/>
</dbReference>
<sequence length="258" mass="28795">MTKKVTVINRKGGACKTTTAVNIAAALGLKGYKVLAIDLDPQADLTAYLLPNELSEFKTLTDGFDKQDLSICTYPSTAENVDVIPADEKLDRIDNQLRQDELGILQLSDLFGKLDSSKYDYVILDSAPERTRLSSGALVLSDTLIMPIESYASYKKIATMFKEFKRIKETVNPKLHFGHILITVAEPQTNFFKELETIKEHEAIKGMVLDTVIPKNITFKECMPANKSIFSHNPHSSGAEAYMKVTEELIKKWEGSND</sequence>
<feature type="domain" description="AAA" evidence="1">
    <location>
        <begin position="3"/>
        <end position="176"/>
    </location>
</feature>
<dbReference type="CDD" id="cd02042">
    <property type="entry name" value="ParAB_family"/>
    <property type="match status" value="1"/>
</dbReference>
<keyword evidence="2" id="KW-0614">Plasmid</keyword>
<dbReference type="InterPro" id="IPR050678">
    <property type="entry name" value="DNA_Partitioning_ATPase"/>
</dbReference>
<dbReference type="Pfam" id="PF13614">
    <property type="entry name" value="AAA_31"/>
    <property type="match status" value="1"/>
</dbReference>
<geneLocation type="plasmid" evidence="2 3">
    <name>pMETHO01</name>
</geneLocation>
<name>L0KZI6_METHD</name>
<evidence type="ECO:0000313" key="3">
    <source>
        <dbReference type="Proteomes" id="UP000010866"/>
    </source>
</evidence>
<dbReference type="Proteomes" id="UP000010866">
    <property type="component" value="Plasmid pMETHO01"/>
</dbReference>
<dbReference type="PANTHER" id="PTHR13696:SF52">
    <property type="entry name" value="PARA FAMILY PROTEIN CT_582"/>
    <property type="match status" value="1"/>
</dbReference>
<dbReference type="InterPro" id="IPR025669">
    <property type="entry name" value="AAA_dom"/>
</dbReference>
<dbReference type="PANTHER" id="PTHR13696">
    <property type="entry name" value="P-LOOP CONTAINING NUCLEOSIDE TRIPHOSPHATE HYDROLASE"/>
    <property type="match status" value="1"/>
</dbReference>
<evidence type="ECO:0000313" key="2">
    <source>
        <dbReference type="EMBL" id="AGB50827.1"/>
    </source>
</evidence>
<gene>
    <name evidence="2" type="ordered locus">Metho_2697</name>
</gene>
<dbReference type="OrthoDB" id="36110at2157"/>
<dbReference type="SUPFAM" id="SSF52540">
    <property type="entry name" value="P-loop containing nucleoside triphosphate hydrolases"/>
    <property type="match status" value="1"/>
</dbReference>
<accession>L0KZI6</accession>
<dbReference type="HOGENOM" id="CLU_037612_1_2_2"/>
<organism evidence="2 3">
    <name type="scientific">Methanomethylovorans hollandica (strain DSM 15978 / NBRC 107637 / DMS1)</name>
    <dbReference type="NCBI Taxonomy" id="867904"/>
    <lineage>
        <taxon>Archaea</taxon>
        <taxon>Methanobacteriati</taxon>
        <taxon>Methanobacteriota</taxon>
        <taxon>Stenosarchaea group</taxon>
        <taxon>Methanomicrobia</taxon>
        <taxon>Methanosarcinales</taxon>
        <taxon>Methanosarcinaceae</taxon>
        <taxon>Methanomethylovorans</taxon>
    </lineage>
</organism>
<keyword evidence="3" id="KW-1185">Reference proteome</keyword>
<evidence type="ECO:0000259" key="1">
    <source>
        <dbReference type="Pfam" id="PF13614"/>
    </source>
</evidence>
<dbReference type="KEGG" id="mhz:Metho_2697"/>
<proteinExistence type="predicted"/>